<feature type="region of interest" description="Disordered" evidence="1">
    <location>
        <begin position="140"/>
        <end position="166"/>
    </location>
</feature>
<evidence type="ECO:0000256" key="1">
    <source>
        <dbReference type="SAM" id="MobiDB-lite"/>
    </source>
</evidence>
<dbReference type="InterPro" id="IPR045500">
    <property type="entry name" value="DUF6491"/>
</dbReference>
<sequence length="166" mass="18685">MKIHATAFAIGASILLSACVSTEPPLPKYDELLKAETQQDGRACIQQRNIRGFGVLEDNVISIDAVGKKDYYLITTIYQCNSLQTDFRAGFKGSFTQLCGGGRDRVITSEESCPIRSIFEFESREEAFSAFNKTREIRENMRQKNKEESSGEETKTQKEQSLIAMH</sequence>
<protein>
    <recommendedName>
        <fullName evidence="4">Lipoprotein</fullName>
    </recommendedName>
</protein>
<accession>A0AA37SZT1</accession>
<dbReference type="AlphaFoldDB" id="A0AA37SZT1"/>
<keyword evidence="3" id="KW-1185">Reference proteome</keyword>
<reference evidence="2" key="2">
    <citation type="submission" date="2023-01" db="EMBL/GenBank/DDBJ databases">
        <title>Draft genome sequence of Agaribacter marinus strain NBRC 110023.</title>
        <authorList>
            <person name="Sun Q."/>
            <person name="Mori K."/>
        </authorList>
    </citation>
    <scope>NUCLEOTIDE SEQUENCE</scope>
    <source>
        <strain evidence="2">NBRC 110023</strain>
    </source>
</reference>
<dbReference type="Pfam" id="PF20101">
    <property type="entry name" value="DUF6491"/>
    <property type="match status" value="1"/>
</dbReference>
<organism evidence="2 3">
    <name type="scientific">Agaribacter marinus</name>
    <dbReference type="NCBI Taxonomy" id="1431249"/>
    <lineage>
        <taxon>Bacteria</taxon>
        <taxon>Pseudomonadati</taxon>
        <taxon>Pseudomonadota</taxon>
        <taxon>Gammaproteobacteria</taxon>
        <taxon>Alteromonadales</taxon>
        <taxon>Alteromonadaceae</taxon>
        <taxon>Agaribacter</taxon>
    </lineage>
</organism>
<gene>
    <name evidence="2" type="ORF">GCM10007852_01280</name>
</gene>
<reference evidence="2" key="1">
    <citation type="journal article" date="2014" name="Int. J. Syst. Evol. Microbiol.">
        <title>Complete genome sequence of Corynebacterium casei LMG S-19264T (=DSM 44701T), isolated from a smear-ripened cheese.</title>
        <authorList>
            <consortium name="US DOE Joint Genome Institute (JGI-PGF)"/>
            <person name="Walter F."/>
            <person name="Albersmeier A."/>
            <person name="Kalinowski J."/>
            <person name="Ruckert C."/>
        </authorList>
    </citation>
    <scope>NUCLEOTIDE SEQUENCE</scope>
    <source>
        <strain evidence="2">NBRC 110023</strain>
    </source>
</reference>
<dbReference type="Proteomes" id="UP001156601">
    <property type="component" value="Unassembled WGS sequence"/>
</dbReference>
<dbReference type="EMBL" id="BSOT01000002">
    <property type="protein sequence ID" value="GLR69220.1"/>
    <property type="molecule type" value="Genomic_DNA"/>
</dbReference>
<evidence type="ECO:0000313" key="3">
    <source>
        <dbReference type="Proteomes" id="UP001156601"/>
    </source>
</evidence>
<dbReference type="RefSeq" id="WP_284215549.1">
    <property type="nucleotide sequence ID" value="NZ_BSOT01000002.1"/>
</dbReference>
<name>A0AA37SZT1_9ALTE</name>
<evidence type="ECO:0008006" key="4">
    <source>
        <dbReference type="Google" id="ProtNLM"/>
    </source>
</evidence>
<feature type="compositionally biased region" description="Basic and acidic residues" evidence="1">
    <location>
        <begin position="140"/>
        <end position="158"/>
    </location>
</feature>
<proteinExistence type="predicted"/>
<comment type="caution">
    <text evidence="2">The sequence shown here is derived from an EMBL/GenBank/DDBJ whole genome shotgun (WGS) entry which is preliminary data.</text>
</comment>
<evidence type="ECO:0000313" key="2">
    <source>
        <dbReference type="EMBL" id="GLR69220.1"/>
    </source>
</evidence>
<dbReference type="PROSITE" id="PS51257">
    <property type="entry name" value="PROKAR_LIPOPROTEIN"/>
    <property type="match status" value="1"/>
</dbReference>